<dbReference type="OMA" id="WRSWENG"/>
<comment type="function">
    <text evidence="12">Structural component of the gap junctions.</text>
</comment>
<dbReference type="PANTHER" id="PTHR11893:SF36">
    <property type="entry name" value="INNEXIN-5"/>
    <property type="match status" value="1"/>
</dbReference>
<feature type="transmembrane region" description="Helical" evidence="12">
    <location>
        <begin position="174"/>
        <end position="196"/>
    </location>
</feature>
<evidence type="ECO:0000256" key="7">
    <source>
        <dbReference type="ARBA" id="ARBA00022949"/>
    </source>
</evidence>
<keyword evidence="3 12" id="KW-0813">Transport</keyword>
<feature type="transmembrane region" description="Helical" evidence="12">
    <location>
        <begin position="265"/>
        <end position="288"/>
    </location>
</feature>
<gene>
    <name evidence="12" type="primary">inx</name>
</gene>
<dbReference type="GO" id="GO:0034220">
    <property type="term" value="P:monoatomic ion transmembrane transport"/>
    <property type="evidence" value="ECO:0007669"/>
    <property type="project" value="UniProtKB-KW"/>
</dbReference>
<evidence type="ECO:0000256" key="6">
    <source>
        <dbReference type="ARBA" id="ARBA00022868"/>
    </source>
</evidence>
<proteinExistence type="inferred from homology"/>
<evidence type="ECO:0000256" key="5">
    <source>
        <dbReference type="ARBA" id="ARBA00022692"/>
    </source>
</evidence>
<evidence type="ECO:0000313" key="14">
    <source>
        <dbReference type="WBParaSite" id="MhA1_Contig611.frz3.gene3"/>
    </source>
</evidence>
<dbReference type="AlphaFoldDB" id="A0A1I8BTR7"/>
<comment type="similarity">
    <text evidence="12">Belongs to the pannexin family.</text>
</comment>
<dbReference type="GO" id="GO:0005921">
    <property type="term" value="C:gap junction"/>
    <property type="evidence" value="ECO:0007669"/>
    <property type="project" value="UniProtKB-SubCell"/>
</dbReference>
<dbReference type="Pfam" id="PF00876">
    <property type="entry name" value="Innexin"/>
    <property type="match status" value="1"/>
</dbReference>
<evidence type="ECO:0000256" key="2">
    <source>
        <dbReference type="ARBA" id="ARBA00004651"/>
    </source>
</evidence>
<evidence type="ECO:0000256" key="1">
    <source>
        <dbReference type="ARBA" id="ARBA00004610"/>
    </source>
</evidence>
<dbReference type="InterPro" id="IPR000990">
    <property type="entry name" value="Innexin"/>
</dbReference>
<accession>A0A1I8BTR7</accession>
<name>A0A1I8BTR7_MELHA</name>
<evidence type="ECO:0000256" key="8">
    <source>
        <dbReference type="ARBA" id="ARBA00022989"/>
    </source>
</evidence>
<evidence type="ECO:0000256" key="10">
    <source>
        <dbReference type="ARBA" id="ARBA00023136"/>
    </source>
</evidence>
<keyword evidence="4" id="KW-1003">Cell membrane</keyword>
<feature type="transmembrane region" description="Helical" evidence="12">
    <location>
        <begin position="94"/>
        <end position="116"/>
    </location>
</feature>
<evidence type="ECO:0000256" key="11">
    <source>
        <dbReference type="ARBA" id="ARBA00023303"/>
    </source>
</evidence>
<evidence type="ECO:0000256" key="4">
    <source>
        <dbReference type="ARBA" id="ARBA00022475"/>
    </source>
</evidence>
<sequence length="384" mass="43824">MNTIVDTAAKIIGPVRVQLDDFVDRLCYKSTPALLGVFALLTTIDTFGKPINCMVPTEFTEIWSNFVHQYCFVTGTYVKTFAEDGSMEKTFVGYYQWVPFVLVVQAAAMYLPYLLWDFWQNSSTDVDFSHINSLCTKARTDVAANRIVHLDRAARQIYQVAKHRGFRGIGSGAVGFYLLFKLLNILVVVGQIYFLARFFGNQNVYWGIMFAREMVAGNSQYWDKFGYFPRVTYCSFGRDFLGSSSGSFVQEARCTLGFNIINEKVFLILYFWLYILLVMTSLNLLTYIRSLIRCYRTRTVRHYLGLVDRCDELFGVIAVPSADNTGNNKHPNTGWNRKAVADFVSRVLGHDGVLLLHFIKLNNGELVAVEVCSRLFHIDAHNKK</sequence>
<dbReference type="PRINTS" id="PR01262">
    <property type="entry name" value="INNEXIN"/>
</dbReference>
<keyword evidence="13" id="KW-1185">Reference proteome</keyword>
<keyword evidence="11 12" id="KW-0407">Ion channel</keyword>
<comment type="caution">
    <text evidence="12">Lacks conserved residue(s) required for the propagation of feature annotation.</text>
</comment>
<dbReference type="PANTHER" id="PTHR11893">
    <property type="entry name" value="INNEXIN"/>
    <property type="match status" value="1"/>
</dbReference>
<evidence type="ECO:0000256" key="12">
    <source>
        <dbReference type="RuleBase" id="RU010713"/>
    </source>
</evidence>
<keyword evidence="10 12" id="KW-0472">Membrane</keyword>
<protein>
    <recommendedName>
        <fullName evidence="12">Innexin</fullName>
    </recommendedName>
</protein>
<comment type="subcellular location">
    <subcellularLocation>
        <location evidence="1">Cell junction</location>
        <location evidence="1">Gap junction</location>
    </subcellularLocation>
    <subcellularLocation>
        <location evidence="2 12">Cell membrane</location>
        <topology evidence="2 12">Multi-pass membrane protein</topology>
    </subcellularLocation>
</comment>
<evidence type="ECO:0000313" key="13">
    <source>
        <dbReference type="Proteomes" id="UP000095281"/>
    </source>
</evidence>
<keyword evidence="9 12" id="KW-0406">Ion transport</keyword>
<evidence type="ECO:0000256" key="9">
    <source>
        <dbReference type="ARBA" id="ARBA00023065"/>
    </source>
</evidence>
<dbReference type="PROSITE" id="PS51013">
    <property type="entry name" value="PANNEXIN"/>
    <property type="match status" value="1"/>
</dbReference>
<organism evidence="13 14">
    <name type="scientific">Meloidogyne hapla</name>
    <name type="common">Root-knot nematode worm</name>
    <dbReference type="NCBI Taxonomy" id="6305"/>
    <lineage>
        <taxon>Eukaryota</taxon>
        <taxon>Metazoa</taxon>
        <taxon>Ecdysozoa</taxon>
        <taxon>Nematoda</taxon>
        <taxon>Chromadorea</taxon>
        <taxon>Rhabditida</taxon>
        <taxon>Tylenchina</taxon>
        <taxon>Tylenchomorpha</taxon>
        <taxon>Tylenchoidea</taxon>
        <taxon>Meloidogynidae</taxon>
        <taxon>Meloidogyninae</taxon>
        <taxon>Meloidogyne</taxon>
    </lineage>
</organism>
<keyword evidence="7" id="KW-0965">Cell junction</keyword>
<keyword evidence="5 12" id="KW-0812">Transmembrane</keyword>
<dbReference type="GO" id="GO:0005243">
    <property type="term" value="F:gap junction channel activity"/>
    <property type="evidence" value="ECO:0007669"/>
    <property type="project" value="TreeGrafter"/>
</dbReference>
<dbReference type="GO" id="GO:0005886">
    <property type="term" value="C:plasma membrane"/>
    <property type="evidence" value="ECO:0007669"/>
    <property type="project" value="UniProtKB-SubCell"/>
</dbReference>
<keyword evidence="8 12" id="KW-1133">Transmembrane helix</keyword>
<evidence type="ECO:0000256" key="3">
    <source>
        <dbReference type="ARBA" id="ARBA00022448"/>
    </source>
</evidence>
<keyword evidence="6" id="KW-0303">Gap junction</keyword>
<dbReference type="Proteomes" id="UP000095281">
    <property type="component" value="Unplaced"/>
</dbReference>
<reference evidence="14" key="1">
    <citation type="submission" date="2016-11" db="UniProtKB">
        <authorList>
            <consortium name="WormBaseParasite"/>
        </authorList>
    </citation>
    <scope>IDENTIFICATION</scope>
</reference>
<dbReference type="WBParaSite" id="MhA1_Contig611.frz3.gene3">
    <property type="protein sequence ID" value="MhA1_Contig611.frz3.gene3"/>
    <property type="gene ID" value="MhA1_Contig611.frz3.gene3"/>
</dbReference>